<organism evidence="1 2">
    <name type="scientific">Methanococcoides seepicolus</name>
    <dbReference type="NCBI Taxonomy" id="2828780"/>
    <lineage>
        <taxon>Archaea</taxon>
        <taxon>Methanobacteriati</taxon>
        <taxon>Methanobacteriota</taxon>
        <taxon>Stenosarchaea group</taxon>
        <taxon>Methanomicrobia</taxon>
        <taxon>Methanosarcinales</taxon>
        <taxon>Methanosarcinaceae</taxon>
        <taxon>Methanococcoides</taxon>
    </lineage>
</organism>
<dbReference type="Proteomes" id="UP001056766">
    <property type="component" value="Unassembled WGS sequence"/>
</dbReference>
<dbReference type="RefSeq" id="WP_250868303.1">
    <property type="nucleotide sequence ID" value="NZ_JAGSOI010000029.1"/>
</dbReference>
<dbReference type="InterPro" id="IPR009959">
    <property type="entry name" value="Cyclase_SnoaL-like"/>
</dbReference>
<dbReference type="PANTHER" id="PTHR38436:SF1">
    <property type="entry name" value="ESTER CYCLASE"/>
    <property type="match status" value="1"/>
</dbReference>
<keyword evidence="2" id="KW-1185">Reference proteome</keyword>
<dbReference type="InterPro" id="IPR032710">
    <property type="entry name" value="NTF2-like_dom_sf"/>
</dbReference>
<reference evidence="1" key="1">
    <citation type="journal article" date="2021" name="mSystems">
        <title>Bacteria and Archaea Synergistically Convert Glycine Betaine to Biogenic Methane in the Formosa Cold Seep of the South China Sea.</title>
        <authorList>
            <person name="Li L."/>
            <person name="Zhang W."/>
            <person name="Zhang S."/>
            <person name="Song L."/>
            <person name="Sun Q."/>
            <person name="Zhang H."/>
            <person name="Xiang H."/>
            <person name="Dong X."/>
        </authorList>
    </citation>
    <scope>NUCLEOTIDE SEQUENCE</scope>
    <source>
        <strain evidence="1">LLY</strain>
    </source>
</reference>
<sequence length="150" mass="16829">MTTVRSDSNLSSGPCIDNEVNKELVLSVASRGWHPEMLTKKCSHDYQMHFGDSTLDLEGLIEFMGAIHYALPNLVFEIYDVIAEGDKVVTRWSASGTHLGKFQGVVPTKKPVHYTGITISRIENGKIVEDWEEVDQLNFAQQFGSFSDMF</sequence>
<comment type="caution">
    <text evidence="1">The sequence shown here is derived from an EMBL/GenBank/DDBJ whole genome shotgun (WGS) entry which is preliminary data.</text>
</comment>
<protein>
    <submittedName>
        <fullName evidence="1">Ester cyclase</fullName>
    </submittedName>
</protein>
<dbReference type="AlphaFoldDB" id="A0A9E5DC10"/>
<reference evidence="1" key="2">
    <citation type="submission" date="2021-04" db="EMBL/GenBank/DDBJ databases">
        <authorList>
            <person name="Dong X."/>
        </authorList>
    </citation>
    <scope>NUCLEOTIDE SEQUENCE</scope>
    <source>
        <strain evidence="1">LLY</strain>
    </source>
</reference>
<dbReference type="Gene3D" id="3.10.450.50">
    <property type="match status" value="1"/>
</dbReference>
<dbReference type="EMBL" id="JAGSOI010000029">
    <property type="protein sequence ID" value="MCM1986953.1"/>
    <property type="molecule type" value="Genomic_DNA"/>
</dbReference>
<dbReference type="SUPFAM" id="SSF54427">
    <property type="entry name" value="NTF2-like"/>
    <property type="match status" value="1"/>
</dbReference>
<proteinExistence type="predicted"/>
<dbReference type="GO" id="GO:0030638">
    <property type="term" value="P:polyketide metabolic process"/>
    <property type="evidence" value="ECO:0007669"/>
    <property type="project" value="InterPro"/>
</dbReference>
<dbReference type="PANTHER" id="PTHR38436">
    <property type="entry name" value="POLYKETIDE CYCLASE SNOAL-LIKE DOMAIN"/>
    <property type="match status" value="1"/>
</dbReference>
<dbReference type="Pfam" id="PF07366">
    <property type="entry name" value="SnoaL"/>
    <property type="match status" value="1"/>
</dbReference>
<evidence type="ECO:0000313" key="2">
    <source>
        <dbReference type="Proteomes" id="UP001056766"/>
    </source>
</evidence>
<evidence type="ECO:0000313" key="1">
    <source>
        <dbReference type="EMBL" id="MCM1986953.1"/>
    </source>
</evidence>
<gene>
    <name evidence="1" type="ORF">KDK67_08115</name>
</gene>
<accession>A0A9E5DC10</accession>
<name>A0A9E5DC10_9EURY</name>